<protein>
    <submittedName>
        <fullName evidence="3">Uncharacterized protein</fullName>
    </submittedName>
</protein>
<name>A0A1I8A6Y1_9BILA</name>
<keyword evidence="2" id="KW-1185">Reference proteome</keyword>
<dbReference type="AlphaFoldDB" id="A0A1I8A6Y1"/>
<feature type="compositionally biased region" description="Low complexity" evidence="1">
    <location>
        <begin position="46"/>
        <end position="58"/>
    </location>
</feature>
<proteinExistence type="predicted"/>
<organism evidence="2 3">
    <name type="scientific">Steinernema glaseri</name>
    <dbReference type="NCBI Taxonomy" id="37863"/>
    <lineage>
        <taxon>Eukaryota</taxon>
        <taxon>Metazoa</taxon>
        <taxon>Ecdysozoa</taxon>
        <taxon>Nematoda</taxon>
        <taxon>Chromadorea</taxon>
        <taxon>Rhabditida</taxon>
        <taxon>Tylenchina</taxon>
        <taxon>Panagrolaimomorpha</taxon>
        <taxon>Strongyloidoidea</taxon>
        <taxon>Steinernematidae</taxon>
        <taxon>Steinernema</taxon>
    </lineage>
</organism>
<accession>A0A1I8A6Y1</accession>
<evidence type="ECO:0000256" key="1">
    <source>
        <dbReference type="SAM" id="MobiDB-lite"/>
    </source>
</evidence>
<feature type="compositionally biased region" description="Basic residues" evidence="1">
    <location>
        <begin position="104"/>
        <end position="121"/>
    </location>
</feature>
<feature type="region of interest" description="Disordered" evidence="1">
    <location>
        <begin position="37"/>
        <end position="121"/>
    </location>
</feature>
<feature type="compositionally biased region" description="Basic and acidic residues" evidence="1">
    <location>
        <begin position="92"/>
        <end position="102"/>
    </location>
</feature>
<reference evidence="3" key="1">
    <citation type="submission" date="2016-11" db="UniProtKB">
        <authorList>
            <consortium name="WormBaseParasite"/>
        </authorList>
    </citation>
    <scope>IDENTIFICATION</scope>
</reference>
<dbReference type="Proteomes" id="UP000095287">
    <property type="component" value="Unplaced"/>
</dbReference>
<sequence length="121" mass="13926">MQTSFKGQEDAGIPRIFNFIWKNLSWRAHFGDIPRAGSRYVDRRQPQAARRQGAAPPGETQHMGAPPRRRAREDARRRAPAPAPRTSQPPEVRSRRLRDQAPRRTVKSHPLGGRRRHRTPV</sequence>
<evidence type="ECO:0000313" key="3">
    <source>
        <dbReference type="WBParaSite" id="L893_g33212.t1"/>
    </source>
</evidence>
<dbReference type="WBParaSite" id="L893_g33212.t1">
    <property type="protein sequence ID" value="L893_g33212.t1"/>
    <property type="gene ID" value="L893_g33212"/>
</dbReference>
<evidence type="ECO:0000313" key="2">
    <source>
        <dbReference type="Proteomes" id="UP000095287"/>
    </source>
</evidence>